<keyword evidence="2" id="KW-1185">Reference proteome</keyword>
<dbReference type="InterPro" id="IPR036249">
    <property type="entry name" value="Thioredoxin-like_sf"/>
</dbReference>
<dbReference type="RefSeq" id="WP_166400020.1">
    <property type="nucleotide sequence ID" value="NZ_JAANAS010000041.1"/>
</dbReference>
<gene>
    <name evidence="1" type="ORF">G7034_05775</name>
</gene>
<dbReference type="EMBL" id="JAANAS010000041">
    <property type="protein sequence ID" value="NGZ89758.1"/>
    <property type="molecule type" value="Genomic_DNA"/>
</dbReference>
<evidence type="ECO:0000313" key="2">
    <source>
        <dbReference type="Proteomes" id="UP000643701"/>
    </source>
</evidence>
<sequence>MEHFRLTNIENEPVQLSKIVDSNQLSLFLVYHQFCLGCTGRAIPMAWEIAQKHQWINVNLIHSNLGGQKFTKQELLSVFVHQKSPLPIYIDNEHLMYDFYEAEGTPTWLFFDQQGKLIKHIFGSQHNAKNRILYFLDEFKNS</sequence>
<evidence type="ECO:0000313" key="1">
    <source>
        <dbReference type="EMBL" id="NGZ89758.1"/>
    </source>
</evidence>
<evidence type="ECO:0008006" key="3">
    <source>
        <dbReference type="Google" id="ProtNLM"/>
    </source>
</evidence>
<accession>A0A967AEF5</accession>
<dbReference type="Gene3D" id="3.40.30.10">
    <property type="entry name" value="Glutaredoxin"/>
    <property type="match status" value="1"/>
</dbReference>
<dbReference type="AlphaFoldDB" id="A0A967AEF5"/>
<reference evidence="1" key="1">
    <citation type="submission" date="2020-03" db="EMBL/GenBank/DDBJ databases">
        <title>Psychroflexus Maritimus sp. nov., isolate from marine sediment.</title>
        <authorList>
            <person name="Zhong Y.-L."/>
        </authorList>
    </citation>
    <scope>NUCLEOTIDE SEQUENCE</scope>
    <source>
        <strain evidence="1">C1</strain>
    </source>
</reference>
<dbReference type="SUPFAM" id="SSF52833">
    <property type="entry name" value="Thioredoxin-like"/>
    <property type="match status" value="1"/>
</dbReference>
<protein>
    <recommendedName>
        <fullName evidence="3">AhpC/TSA family protein</fullName>
    </recommendedName>
</protein>
<organism evidence="1 2">
    <name type="scientific">Psychroflexus maritimus</name>
    <dbReference type="NCBI Taxonomy" id="2714865"/>
    <lineage>
        <taxon>Bacteria</taxon>
        <taxon>Pseudomonadati</taxon>
        <taxon>Bacteroidota</taxon>
        <taxon>Flavobacteriia</taxon>
        <taxon>Flavobacteriales</taxon>
        <taxon>Flavobacteriaceae</taxon>
        <taxon>Psychroflexus</taxon>
    </lineage>
</organism>
<comment type="caution">
    <text evidence="1">The sequence shown here is derived from an EMBL/GenBank/DDBJ whole genome shotgun (WGS) entry which is preliminary data.</text>
</comment>
<name>A0A967AEF5_9FLAO</name>
<proteinExistence type="predicted"/>
<dbReference type="Proteomes" id="UP000643701">
    <property type="component" value="Unassembled WGS sequence"/>
</dbReference>